<evidence type="ECO:0000259" key="2">
    <source>
        <dbReference type="Pfam" id="PF22150"/>
    </source>
</evidence>
<name>A0A5Q2Q8V8_9GAMM</name>
<dbReference type="NCBIfam" id="TIGR02523">
    <property type="entry name" value="type_IV_pilV"/>
    <property type="match status" value="1"/>
</dbReference>
<dbReference type="Proteomes" id="UP000388235">
    <property type="component" value="Chromosome"/>
</dbReference>
<dbReference type="PROSITE" id="PS00409">
    <property type="entry name" value="PROKAR_NTER_METHYL"/>
    <property type="match status" value="1"/>
</dbReference>
<dbReference type="InterPro" id="IPR013362">
    <property type="entry name" value="Pilus_4_PilV"/>
</dbReference>
<keyword evidence="1" id="KW-0472">Membrane</keyword>
<dbReference type="Pfam" id="PF07963">
    <property type="entry name" value="N_methyl"/>
    <property type="match status" value="1"/>
</dbReference>
<feature type="transmembrane region" description="Helical" evidence="1">
    <location>
        <begin position="6"/>
        <end position="29"/>
    </location>
</feature>
<dbReference type="InterPro" id="IPR012902">
    <property type="entry name" value="N_methyl_site"/>
</dbReference>
<dbReference type="EMBL" id="CP045871">
    <property type="protein sequence ID" value="QGG81199.1"/>
    <property type="molecule type" value="Genomic_DNA"/>
</dbReference>
<protein>
    <submittedName>
        <fullName evidence="3">Type IV pilus modification protein PilV</fullName>
    </submittedName>
</protein>
<feature type="domain" description="Type IV pilin Tt1218-like" evidence="2">
    <location>
        <begin position="35"/>
        <end position="116"/>
    </location>
</feature>
<keyword evidence="1" id="KW-1133">Transmembrane helix</keyword>
<dbReference type="RefSeq" id="WP_153714702.1">
    <property type="nucleotide sequence ID" value="NZ_CP045871.1"/>
</dbReference>
<keyword evidence="1" id="KW-0812">Transmembrane</keyword>
<dbReference type="Pfam" id="PF22150">
    <property type="entry name" value="Tt1218-like"/>
    <property type="match status" value="1"/>
</dbReference>
<evidence type="ECO:0000256" key="1">
    <source>
        <dbReference type="SAM" id="Phobius"/>
    </source>
</evidence>
<gene>
    <name evidence="3" type="primary">pilV</name>
    <name evidence="3" type="ORF">GH975_11745</name>
</gene>
<proteinExistence type="predicted"/>
<evidence type="ECO:0000313" key="3">
    <source>
        <dbReference type="EMBL" id="QGG81199.1"/>
    </source>
</evidence>
<dbReference type="NCBIfam" id="TIGR02532">
    <property type="entry name" value="IV_pilin_GFxxxE"/>
    <property type="match status" value="1"/>
</dbReference>
<dbReference type="KEGG" id="llp:GH975_11745"/>
<dbReference type="InterPro" id="IPR054402">
    <property type="entry name" value="Tt1218-like_dom"/>
</dbReference>
<evidence type="ECO:0000313" key="4">
    <source>
        <dbReference type="Proteomes" id="UP000388235"/>
    </source>
</evidence>
<dbReference type="OrthoDB" id="8929815at2"/>
<reference evidence="3 4" key="1">
    <citation type="submission" date="2019-11" db="EMBL/GenBank/DDBJ databases">
        <authorList>
            <person name="Khan S.A."/>
            <person name="Jeon C.O."/>
            <person name="Chun B.H."/>
        </authorList>
    </citation>
    <scope>NUCLEOTIDE SEQUENCE [LARGE SCALE GENOMIC DNA]</scope>
    <source>
        <strain evidence="3 4">IMCC 1097</strain>
    </source>
</reference>
<sequence length="200" mass="20661">MLNRGFTLIEVLVSLLLLGMGMLGIVALAGNGQRSFTESTQRAEALRYVEEMADRIRVNPAAIANYVAPGGAITPVAVGAGTEFDAIGATVPDCALSAASAAGSGCSAAQMAEYDRAWWDGLVAGRFGELGLNSPRGCINRVAGIPERARIAVVWQGMSDTADLGVNGALFAAIDCGDDTFIGAASRLSRRMAVLEVALP</sequence>
<keyword evidence="4" id="KW-1185">Reference proteome</keyword>
<accession>A0A5Q2Q8V8</accession>
<organism evidence="3 4">
    <name type="scientific">Litorivicinus lipolyticus</name>
    <dbReference type="NCBI Taxonomy" id="418701"/>
    <lineage>
        <taxon>Bacteria</taxon>
        <taxon>Pseudomonadati</taxon>
        <taxon>Pseudomonadota</taxon>
        <taxon>Gammaproteobacteria</taxon>
        <taxon>Oceanospirillales</taxon>
        <taxon>Litorivicinaceae</taxon>
        <taxon>Litorivicinus</taxon>
    </lineage>
</organism>
<dbReference type="AlphaFoldDB" id="A0A5Q2Q8V8"/>